<keyword evidence="10" id="KW-1185">Reference proteome</keyword>
<evidence type="ECO:0000256" key="4">
    <source>
        <dbReference type="ARBA" id="ARBA00022692"/>
    </source>
</evidence>
<dbReference type="PANTHER" id="PTHR23511">
    <property type="entry name" value="SYNAPTIC VESICLE GLYCOPROTEIN 2"/>
    <property type="match status" value="1"/>
</dbReference>
<keyword evidence="6 7" id="KW-0472">Membrane</keyword>
<dbReference type="Gene3D" id="1.20.1250.20">
    <property type="entry name" value="MFS general substrate transporter like domains"/>
    <property type="match status" value="1"/>
</dbReference>
<sequence length="520" mass="58111">MVEFEIVDKDEVENVEKKPPTDMGMVNLALKECGFGKFHLRLLFSSFVAHTAGVIATATTPYILPIAECDLDMNLVEKGVLNAIPYLGMIASCVVAGFLTDTFGRKKFLLLGFGGLFIFSITSGLSQTYEILITSKFFEGFLFAMSFSPLLALTSEFCHPGNRDRVMLVQSSFVALGQVVVALKSWGILSFDWTVTFFNGYFVLHIWNFYLLIFSTWALFATILYAFLPESPKYFVTQQRYEDARAVLIQVYKENTGKSADSFKYINLFKDKTKLYSESSEETSMKSKLSAGFESIKPIFRKPLLFYLLFFCSINFFTMQQYNVLRLWFPQLSTIVEHYRRDGADLCDMLDTYTGDLRGREANSTFSVAECVPVRSGTETYINAVVIGIVSLLPNIITSILVKHVGKKNLLIICGLICVGCTLALRWAMSKTELVSLYSTVVSSARAMISLTQTMVLEYFPTSGRSLAIGFIMMSGRTGTLVGNIMFPILLSMGCVVPFFTLAALLIGITSLSLFLPKKK</sequence>
<feature type="transmembrane region" description="Helical" evidence="7">
    <location>
        <begin position="496"/>
        <end position="516"/>
    </location>
</feature>
<feature type="transmembrane region" description="Helical" evidence="7">
    <location>
        <begin position="83"/>
        <end position="101"/>
    </location>
</feature>
<dbReference type="GO" id="GO:0016020">
    <property type="term" value="C:membrane"/>
    <property type="evidence" value="ECO:0007669"/>
    <property type="project" value="UniProtKB-SubCell"/>
</dbReference>
<name>A0A821VYE8_9NEOP</name>
<proteinExistence type="inferred from homology"/>
<feature type="transmembrane region" description="Helical" evidence="7">
    <location>
        <begin position="166"/>
        <end position="189"/>
    </location>
</feature>
<feature type="transmembrane region" description="Helical" evidence="7">
    <location>
        <begin position="435"/>
        <end position="460"/>
    </location>
</feature>
<dbReference type="Pfam" id="PF00083">
    <property type="entry name" value="Sugar_tr"/>
    <property type="match status" value="2"/>
</dbReference>
<gene>
    <name evidence="9" type="ORF">PMACD_LOCUS12487</name>
</gene>
<comment type="subcellular location">
    <subcellularLocation>
        <location evidence="1">Membrane</location>
        <topology evidence="1">Multi-pass membrane protein</topology>
    </subcellularLocation>
</comment>
<keyword evidence="3" id="KW-0813">Transport</keyword>
<evidence type="ECO:0000313" key="10">
    <source>
        <dbReference type="Proteomes" id="UP000663880"/>
    </source>
</evidence>
<keyword evidence="4 7" id="KW-0812">Transmembrane</keyword>
<feature type="domain" description="Major facilitator superfamily (MFS) profile" evidence="8">
    <location>
        <begin position="42"/>
        <end position="520"/>
    </location>
</feature>
<reference evidence="9" key="1">
    <citation type="submission" date="2021-02" db="EMBL/GenBank/DDBJ databases">
        <authorList>
            <person name="Steward A R."/>
        </authorList>
    </citation>
    <scope>NUCLEOTIDE SEQUENCE</scope>
</reference>
<organism evidence="9 10">
    <name type="scientific">Pieris macdunnoughi</name>
    <dbReference type="NCBI Taxonomy" id="345717"/>
    <lineage>
        <taxon>Eukaryota</taxon>
        <taxon>Metazoa</taxon>
        <taxon>Ecdysozoa</taxon>
        <taxon>Arthropoda</taxon>
        <taxon>Hexapoda</taxon>
        <taxon>Insecta</taxon>
        <taxon>Pterygota</taxon>
        <taxon>Neoptera</taxon>
        <taxon>Endopterygota</taxon>
        <taxon>Lepidoptera</taxon>
        <taxon>Glossata</taxon>
        <taxon>Ditrysia</taxon>
        <taxon>Papilionoidea</taxon>
        <taxon>Pieridae</taxon>
        <taxon>Pierinae</taxon>
        <taxon>Pieris</taxon>
    </lineage>
</organism>
<dbReference type="PROSITE" id="PS50850">
    <property type="entry name" value="MFS"/>
    <property type="match status" value="1"/>
</dbReference>
<evidence type="ECO:0000256" key="3">
    <source>
        <dbReference type="ARBA" id="ARBA00022448"/>
    </source>
</evidence>
<feature type="transmembrane region" description="Helical" evidence="7">
    <location>
        <begin position="137"/>
        <end position="154"/>
    </location>
</feature>
<feature type="transmembrane region" description="Helical" evidence="7">
    <location>
        <begin position="409"/>
        <end position="429"/>
    </location>
</feature>
<feature type="transmembrane region" description="Helical" evidence="7">
    <location>
        <begin position="209"/>
        <end position="228"/>
    </location>
</feature>
<feature type="transmembrane region" description="Helical" evidence="7">
    <location>
        <begin position="40"/>
        <end position="63"/>
    </location>
</feature>
<dbReference type="Proteomes" id="UP000663880">
    <property type="component" value="Unassembled WGS sequence"/>
</dbReference>
<dbReference type="InterPro" id="IPR005828">
    <property type="entry name" value="MFS_sugar_transport-like"/>
</dbReference>
<dbReference type="GO" id="GO:0022857">
    <property type="term" value="F:transmembrane transporter activity"/>
    <property type="evidence" value="ECO:0007669"/>
    <property type="project" value="InterPro"/>
</dbReference>
<evidence type="ECO:0000313" key="9">
    <source>
        <dbReference type="EMBL" id="CAF4914938.1"/>
    </source>
</evidence>
<evidence type="ECO:0000256" key="5">
    <source>
        <dbReference type="ARBA" id="ARBA00022989"/>
    </source>
</evidence>
<dbReference type="SUPFAM" id="SSF103473">
    <property type="entry name" value="MFS general substrate transporter"/>
    <property type="match status" value="1"/>
</dbReference>
<dbReference type="OrthoDB" id="6133115at2759"/>
<evidence type="ECO:0000256" key="1">
    <source>
        <dbReference type="ARBA" id="ARBA00004141"/>
    </source>
</evidence>
<evidence type="ECO:0000256" key="6">
    <source>
        <dbReference type="ARBA" id="ARBA00023136"/>
    </source>
</evidence>
<feature type="transmembrane region" description="Helical" evidence="7">
    <location>
        <begin position="381"/>
        <end position="402"/>
    </location>
</feature>
<feature type="transmembrane region" description="Helical" evidence="7">
    <location>
        <begin position="304"/>
        <end position="322"/>
    </location>
</feature>
<feature type="transmembrane region" description="Helical" evidence="7">
    <location>
        <begin position="467"/>
        <end position="490"/>
    </location>
</feature>
<dbReference type="InterPro" id="IPR020846">
    <property type="entry name" value="MFS_dom"/>
</dbReference>
<evidence type="ECO:0000256" key="7">
    <source>
        <dbReference type="SAM" id="Phobius"/>
    </source>
</evidence>
<feature type="transmembrane region" description="Helical" evidence="7">
    <location>
        <begin position="108"/>
        <end position="125"/>
    </location>
</feature>
<evidence type="ECO:0000259" key="8">
    <source>
        <dbReference type="PROSITE" id="PS50850"/>
    </source>
</evidence>
<dbReference type="EMBL" id="CAJOBZ010000048">
    <property type="protein sequence ID" value="CAF4914938.1"/>
    <property type="molecule type" value="Genomic_DNA"/>
</dbReference>
<protein>
    <recommendedName>
        <fullName evidence="8">Major facilitator superfamily (MFS) profile domain-containing protein</fullName>
    </recommendedName>
</protein>
<comment type="similarity">
    <text evidence="2">Belongs to the major facilitator superfamily.</text>
</comment>
<comment type="caution">
    <text evidence="9">The sequence shown here is derived from an EMBL/GenBank/DDBJ whole genome shotgun (WGS) entry which is preliminary data.</text>
</comment>
<accession>A0A821VYE8</accession>
<keyword evidence="5 7" id="KW-1133">Transmembrane helix</keyword>
<dbReference type="AlphaFoldDB" id="A0A821VYE8"/>
<dbReference type="InterPro" id="IPR036259">
    <property type="entry name" value="MFS_trans_sf"/>
</dbReference>
<dbReference type="PANTHER" id="PTHR23511:SF36">
    <property type="entry name" value="EG:BACR7A4.13 PROTEIN-RELATED"/>
    <property type="match status" value="1"/>
</dbReference>
<evidence type="ECO:0000256" key="2">
    <source>
        <dbReference type="ARBA" id="ARBA00008335"/>
    </source>
</evidence>